<dbReference type="CDD" id="cd07377">
    <property type="entry name" value="WHTH_GntR"/>
    <property type="match status" value="1"/>
</dbReference>
<dbReference type="InterPro" id="IPR000524">
    <property type="entry name" value="Tscrpt_reg_HTH_GntR"/>
</dbReference>
<evidence type="ECO:0000313" key="6">
    <source>
        <dbReference type="Proteomes" id="UP000247476"/>
    </source>
</evidence>
<dbReference type="SUPFAM" id="SSF46785">
    <property type="entry name" value="Winged helix' DNA-binding domain"/>
    <property type="match status" value="1"/>
</dbReference>
<evidence type="ECO:0000313" key="5">
    <source>
        <dbReference type="EMBL" id="PYI54025.1"/>
    </source>
</evidence>
<reference evidence="5 6" key="1">
    <citation type="submission" date="2018-05" db="EMBL/GenBank/DDBJ databases">
        <title>Paenibacillus flagellatus sp. nov., isolated from selenium mineral soil.</title>
        <authorList>
            <person name="Dai X."/>
        </authorList>
    </citation>
    <scope>NUCLEOTIDE SEQUENCE [LARGE SCALE GENOMIC DNA]</scope>
    <source>
        <strain evidence="5 6">DXL2</strain>
    </source>
</reference>
<dbReference type="AlphaFoldDB" id="A0A2V5K404"/>
<dbReference type="Gene3D" id="1.10.10.10">
    <property type="entry name" value="Winged helix-like DNA-binding domain superfamily/Winged helix DNA-binding domain"/>
    <property type="match status" value="1"/>
</dbReference>
<dbReference type="SMART" id="SM00345">
    <property type="entry name" value="HTH_GNTR"/>
    <property type="match status" value="1"/>
</dbReference>
<dbReference type="InterPro" id="IPR050490">
    <property type="entry name" value="Bact_solute-bd_prot1"/>
</dbReference>
<dbReference type="SUPFAM" id="SSF53850">
    <property type="entry name" value="Periplasmic binding protein-like II"/>
    <property type="match status" value="1"/>
</dbReference>
<dbReference type="Proteomes" id="UP000247476">
    <property type="component" value="Unassembled WGS sequence"/>
</dbReference>
<accession>A0A2V5K404</accession>
<gene>
    <name evidence="5" type="ORF">DLM86_15900</name>
</gene>
<dbReference type="EMBL" id="QJVJ01000006">
    <property type="protein sequence ID" value="PYI54025.1"/>
    <property type="molecule type" value="Genomic_DNA"/>
</dbReference>
<protein>
    <submittedName>
        <fullName evidence="5">GntR family transcriptional regulator</fullName>
    </submittedName>
</protein>
<dbReference type="RefSeq" id="WP_110841010.1">
    <property type="nucleotide sequence ID" value="NZ_QJVJ01000006.1"/>
</dbReference>
<proteinExistence type="predicted"/>
<dbReference type="GO" id="GO:0003700">
    <property type="term" value="F:DNA-binding transcription factor activity"/>
    <property type="evidence" value="ECO:0007669"/>
    <property type="project" value="InterPro"/>
</dbReference>
<keyword evidence="2" id="KW-0238">DNA-binding</keyword>
<evidence type="ECO:0000256" key="1">
    <source>
        <dbReference type="ARBA" id="ARBA00023015"/>
    </source>
</evidence>
<name>A0A2V5K404_9BACL</name>
<evidence type="ECO:0000256" key="2">
    <source>
        <dbReference type="ARBA" id="ARBA00023125"/>
    </source>
</evidence>
<dbReference type="PRINTS" id="PR00035">
    <property type="entry name" value="HTHGNTR"/>
</dbReference>
<dbReference type="InterPro" id="IPR006059">
    <property type="entry name" value="SBP"/>
</dbReference>
<keyword evidence="6" id="KW-1185">Reference proteome</keyword>
<feature type="domain" description="HTH gntR-type" evidence="4">
    <location>
        <begin position="11"/>
        <end position="79"/>
    </location>
</feature>
<comment type="caution">
    <text evidence="5">The sequence shown here is derived from an EMBL/GenBank/DDBJ whole genome shotgun (WGS) entry which is preliminary data.</text>
</comment>
<dbReference type="PANTHER" id="PTHR43649">
    <property type="entry name" value="ARABINOSE-BINDING PROTEIN-RELATED"/>
    <property type="match status" value="1"/>
</dbReference>
<keyword evidence="1" id="KW-0805">Transcription regulation</keyword>
<dbReference type="GO" id="GO:0003677">
    <property type="term" value="F:DNA binding"/>
    <property type="evidence" value="ECO:0007669"/>
    <property type="project" value="UniProtKB-KW"/>
</dbReference>
<dbReference type="Gene3D" id="3.40.190.10">
    <property type="entry name" value="Periplasmic binding protein-like II"/>
    <property type="match status" value="1"/>
</dbReference>
<dbReference type="PROSITE" id="PS50949">
    <property type="entry name" value="HTH_GNTR"/>
    <property type="match status" value="1"/>
</dbReference>
<keyword evidence="3" id="KW-0804">Transcription</keyword>
<dbReference type="Pfam" id="PF00392">
    <property type="entry name" value="GntR"/>
    <property type="match status" value="1"/>
</dbReference>
<dbReference type="InterPro" id="IPR036388">
    <property type="entry name" value="WH-like_DNA-bd_sf"/>
</dbReference>
<dbReference type="Pfam" id="PF01547">
    <property type="entry name" value="SBP_bac_1"/>
    <property type="match status" value="1"/>
</dbReference>
<evidence type="ECO:0000259" key="4">
    <source>
        <dbReference type="PROSITE" id="PS50949"/>
    </source>
</evidence>
<sequence length="466" mass="52784">MTDKPKRTTFRTRMDDMIASLRDDIGMGRYAPGDFLPSEFHLIERFRLSKNSVRKGLERLVEQGLIEKVPRVGTRVVRSGAPTRVTIKLGYFATLIDDASLLALIDRFHRTEPNVAVQPVPLPSYRHPAELADFLSREPIDVFTVNVPMFEDLSDVAPIAELLEPLGRLDGVYPFLYRPFSERGELYVQPFVFSPLVLGYNQSHFAQAGLQEPDSGWTWHDVSEAAKRLSERGHIGFYMHYLSVNRWPLFMLQNRTTFERAADGRLVFDRDRFRRANGLGAALMAGQNVASAFLSEKDADAEMLFRQQKVSMIVSSYFSLNALRDSALDYDIAPLPYDGEAATLLLPIGFGIHKHGGRKHAAKAFVDYCLSEEAQVLVRRTTLSIPALKRAAEWTGDEGLNRPSRFFLYRDIVPTFRQYADIGIRYRELERMRAELKLYWAGLDDIDTVCDRIEAIGAEAPPAGEA</sequence>
<dbReference type="OrthoDB" id="2374506at2"/>
<organism evidence="5 6">
    <name type="scientific">Paenibacillus flagellatus</name>
    <dbReference type="NCBI Taxonomy" id="2211139"/>
    <lineage>
        <taxon>Bacteria</taxon>
        <taxon>Bacillati</taxon>
        <taxon>Bacillota</taxon>
        <taxon>Bacilli</taxon>
        <taxon>Bacillales</taxon>
        <taxon>Paenibacillaceae</taxon>
        <taxon>Paenibacillus</taxon>
    </lineage>
</organism>
<dbReference type="InterPro" id="IPR036390">
    <property type="entry name" value="WH_DNA-bd_sf"/>
</dbReference>
<evidence type="ECO:0000256" key="3">
    <source>
        <dbReference type="ARBA" id="ARBA00023163"/>
    </source>
</evidence>
<dbReference type="PANTHER" id="PTHR43649:SF12">
    <property type="entry name" value="DIACETYLCHITOBIOSE BINDING PROTEIN DASA"/>
    <property type="match status" value="1"/>
</dbReference>